<name>A0A481YU93_9VIRU</name>
<reference evidence="1" key="1">
    <citation type="journal article" date="2019" name="MBio">
        <title>Virus Genomes from Deep Sea Sediments Expand the Ocean Megavirome and Support Independent Origins of Viral Gigantism.</title>
        <authorList>
            <person name="Backstrom D."/>
            <person name="Yutin N."/>
            <person name="Jorgensen S.L."/>
            <person name="Dharamshi J."/>
            <person name="Homa F."/>
            <person name="Zaremba-Niedwiedzka K."/>
            <person name="Spang A."/>
            <person name="Wolf Y.I."/>
            <person name="Koonin E.V."/>
            <person name="Ettema T.J."/>
        </authorList>
    </citation>
    <scope>NUCLEOTIDE SEQUENCE</scope>
</reference>
<proteinExistence type="predicted"/>
<sequence length="267" mass="27514">MTNADAKLHNDVTFHNSEILDALRLANKSLAIEPVRPAGSVFYNTGDRILYYSDGTQWRRLHGGGAAGDQCLVDDDGDTSVCVDNGGDDDRVVLTAAKTVEITAAGFVGAGVTVTATTGAISLLPVAGQTVIQGATHTGGTISGLTVLEDKDSGTAYSVVQSSSNYSITLPTVGGMGNATPGIFFRFVLTTASSDYVEIRSPAFAAIITGSFDNNGTPVAVNAQAAIRFVATAAVGDTVELQNIDATHWYFTGRTTVTNGMVAAAGP</sequence>
<gene>
    <name evidence="1" type="ORF">LCMAC103_02110</name>
</gene>
<protein>
    <recommendedName>
        <fullName evidence="2">Major tropism determinant N-terminal domain-containing protein</fullName>
    </recommendedName>
</protein>
<organism evidence="1">
    <name type="scientific">Marseillevirus LCMAC103</name>
    <dbReference type="NCBI Taxonomy" id="2506604"/>
    <lineage>
        <taxon>Viruses</taxon>
        <taxon>Varidnaviria</taxon>
        <taxon>Bamfordvirae</taxon>
        <taxon>Nucleocytoviricota</taxon>
        <taxon>Megaviricetes</taxon>
        <taxon>Pimascovirales</taxon>
        <taxon>Pimascovirales incertae sedis</taxon>
        <taxon>Marseilleviridae</taxon>
    </lineage>
</organism>
<dbReference type="EMBL" id="MK500337">
    <property type="protein sequence ID" value="QBK86873.1"/>
    <property type="molecule type" value="Genomic_DNA"/>
</dbReference>
<evidence type="ECO:0000313" key="1">
    <source>
        <dbReference type="EMBL" id="QBK86873.1"/>
    </source>
</evidence>
<accession>A0A481YU93</accession>
<evidence type="ECO:0008006" key="2">
    <source>
        <dbReference type="Google" id="ProtNLM"/>
    </source>
</evidence>